<dbReference type="EMBL" id="KZ613939">
    <property type="protein sequence ID" value="PMD46862.1"/>
    <property type="molecule type" value="Genomic_DNA"/>
</dbReference>
<organism evidence="1 2">
    <name type="scientific">Hyaloscypha variabilis (strain UAMH 11265 / GT02V1 / F)</name>
    <name type="common">Meliniomyces variabilis</name>
    <dbReference type="NCBI Taxonomy" id="1149755"/>
    <lineage>
        <taxon>Eukaryota</taxon>
        <taxon>Fungi</taxon>
        <taxon>Dikarya</taxon>
        <taxon>Ascomycota</taxon>
        <taxon>Pezizomycotina</taxon>
        <taxon>Leotiomycetes</taxon>
        <taxon>Helotiales</taxon>
        <taxon>Hyaloscyphaceae</taxon>
        <taxon>Hyaloscypha</taxon>
        <taxon>Hyaloscypha variabilis</taxon>
    </lineage>
</organism>
<sequence length="103" mass="12578">MSDGLIFRKSQREIVSNTSIPRRTVRQRRKKAPKPHLISLGIKVSARTIRRELRRVGYQRSKKRLGFALKYRWWGISDYTTFRIWVTRRIDEKRYISYMRSVY</sequence>
<name>A0A2J6S7W5_HYAVF</name>
<gene>
    <name evidence="1" type="ORF">L207DRAFT_507713</name>
</gene>
<accession>A0A2J6S7W5</accession>
<reference evidence="1 2" key="1">
    <citation type="submission" date="2016-04" db="EMBL/GenBank/DDBJ databases">
        <title>A degradative enzymes factory behind the ericoid mycorrhizal symbiosis.</title>
        <authorList>
            <consortium name="DOE Joint Genome Institute"/>
            <person name="Martino E."/>
            <person name="Morin E."/>
            <person name="Grelet G."/>
            <person name="Kuo A."/>
            <person name="Kohler A."/>
            <person name="Daghino S."/>
            <person name="Barry K."/>
            <person name="Choi C."/>
            <person name="Cichocki N."/>
            <person name="Clum A."/>
            <person name="Copeland A."/>
            <person name="Hainaut M."/>
            <person name="Haridas S."/>
            <person name="Labutti K."/>
            <person name="Lindquist E."/>
            <person name="Lipzen A."/>
            <person name="Khouja H.-R."/>
            <person name="Murat C."/>
            <person name="Ohm R."/>
            <person name="Olson A."/>
            <person name="Spatafora J."/>
            <person name="Veneault-Fourrey C."/>
            <person name="Henrissat B."/>
            <person name="Grigoriev I."/>
            <person name="Martin F."/>
            <person name="Perotto S."/>
        </authorList>
    </citation>
    <scope>NUCLEOTIDE SEQUENCE [LARGE SCALE GENOMIC DNA]</scope>
    <source>
        <strain evidence="1 2">F</strain>
    </source>
</reference>
<dbReference type="OrthoDB" id="3559205at2759"/>
<protein>
    <recommendedName>
        <fullName evidence="3">Transposase Tc1-like domain-containing protein</fullName>
    </recommendedName>
</protein>
<evidence type="ECO:0000313" key="1">
    <source>
        <dbReference type="EMBL" id="PMD46862.1"/>
    </source>
</evidence>
<keyword evidence="2" id="KW-1185">Reference proteome</keyword>
<dbReference type="Proteomes" id="UP000235786">
    <property type="component" value="Unassembled WGS sequence"/>
</dbReference>
<evidence type="ECO:0008006" key="3">
    <source>
        <dbReference type="Google" id="ProtNLM"/>
    </source>
</evidence>
<dbReference type="AlphaFoldDB" id="A0A2J6S7W5"/>
<proteinExistence type="predicted"/>
<evidence type="ECO:0000313" key="2">
    <source>
        <dbReference type="Proteomes" id="UP000235786"/>
    </source>
</evidence>